<accession>A0A2I2KV56</accession>
<dbReference type="Proteomes" id="UP000234331">
    <property type="component" value="Unassembled WGS sequence"/>
</dbReference>
<evidence type="ECO:0000313" key="2">
    <source>
        <dbReference type="EMBL" id="SNQ49541.1"/>
    </source>
</evidence>
<proteinExistence type="predicted"/>
<dbReference type="AlphaFoldDB" id="A0A2I2KV56"/>
<feature type="compositionally biased region" description="Low complexity" evidence="1">
    <location>
        <begin position="27"/>
        <end position="37"/>
    </location>
</feature>
<organism evidence="2 3">
    <name type="scientific">Frankia canadensis</name>
    <dbReference type="NCBI Taxonomy" id="1836972"/>
    <lineage>
        <taxon>Bacteria</taxon>
        <taxon>Bacillati</taxon>
        <taxon>Actinomycetota</taxon>
        <taxon>Actinomycetes</taxon>
        <taxon>Frankiales</taxon>
        <taxon>Frankiaceae</taxon>
        <taxon>Frankia</taxon>
    </lineage>
</organism>
<reference evidence="2 3" key="1">
    <citation type="submission" date="2017-06" db="EMBL/GenBank/DDBJ databases">
        <authorList>
            <person name="Kim H.J."/>
            <person name="Triplett B.A."/>
        </authorList>
    </citation>
    <scope>NUCLEOTIDE SEQUENCE [LARGE SCALE GENOMIC DNA]</scope>
    <source>
        <strain evidence="2">FRACA_ARgP5</strain>
    </source>
</reference>
<evidence type="ECO:0000256" key="1">
    <source>
        <dbReference type="SAM" id="MobiDB-lite"/>
    </source>
</evidence>
<feature type="region of interest" description="Disordered" evidence="1">
    <location>
        <begin position="27"/>
        <end position="78"/>
    </location>
</feature>
<keyword evidence="3" id="KW-1185">Reference proteome</keyword>
<name>A0A2I2KV56_9ACTN</name>
<feature type="compositionally biased region" description="Gly residues" evidence="1">
    <location>
        <begin position="38"/>
        <end position="54"/>
    </location>
</feature>
<dbReference type="EMBL" id="FZMO01000268">
    <property type="protein sequence ID" value="SNQ49541.1"/>
    <property type="molecule type" value="Genomic_DNA"/>
</dbReference>
<dbReference type="OrthoDB" id="9879159at2"/>
<evidence type="ECO:0000313" key="3">
    <source>
        <dbReference type="Proteomes" id="UP000234331"/>
    </source>
</evidence>
<dbReference type="RefSeq" id="WP_101833002.1">
    <property type="nucleotide sequence ID" value="NZ_FZMO01000268.1"/>
</dbReference>
<sequence length="156" mass="15247">MKAVLAVLGGALVAVVLFVVLQGQHNGDSGSSSQISTGSGGAGGPGHGSGGSGGSEHPDSTGTVDVSRRGTSGTERVDCSNIDSELKISARDGSVRWTAVPAAGVSVSPSSGFLDEGESQVIHVGGRYTGAQTFTVNVSAPSRAGSSGVPAEFTCA</sequence>
<protein>
    <submittedName>
        <fullName evidence="2">Uncharacterized protein</fullName>
    </submittedName>
</protein>
<gene>
    <name evidence="2" type="ORF">FRACA_340051</name>
</gene>
<feature type="compositionally biased region" description="Polar residues" evidence="1">
    <location>
        <begin position="60"/>
        <end position="74"/>
    </location>
</feature>